<proteinExistence type="predicted"/>
<keyword evidence="2" id="KW-0012">Acyltransferase</keyword>
<dbReference type="EMBL" id="CABFWF030000015">
    <property type="protein sequence ID" value="CAD7051444.1"/>
    <property type="molecule type" value="Genomic_DNA"/>
</dbReference>
<keyword evidence="5" id="KW-1185">Reference proteome</keyword>
<protein>
    <submittedName>
        <fullName evidence="4">N-acetyltransferase</fullName>
    </submittedName>
</protein>
<dbReference type="Proteomes" id="UP000606921">
    <property type="component" value="Unassembled WGS sequence"/>
</dbReference>
<comment type="caution">
    <text evidence="4">The sequence shown here is derived from an EMBL/GenBank/DDBJ whole genome shotgun (WGS) entry which is preliminary data.</text>
</comment>
<dbReference type="PANTHER" id="PTHR43877:SF2">
    <property type="entry name" value="AMINOALKYLPHOSPHONATE N-ACETYLTRANSFERASE-RELATED"/>
    <property type="match status" value="1"/>
</dbReference>
<accession>A0ABN7JW79</accession>
<reference evidence="4 5" key="1">
    <citation type="submission" date="2020-11" db="EMBL/GenBank/DDBJ databases">
        <authorList>
            <person name="Lassalle F."/>
        </authorList>
    </citation>
    <scope>NUCLEOTIDE SEQUENCE [LARGE SCALE GENOMIC DNA]</scope>
    <source>
        <strain evidence="4 5">JC140</strain>
    </source>
</reference>
<evidence type="ECO:0000256" key="1">
    <source>
        <dbReference type="ARBA" id="ARBA00022679"/>
    </source>
</evidence>
<evidence type="ECO:0000259" key="3">
    <source>
        <dbReference type="PROSITE" id="PS51186"/>
    </source>
</evidence>
<organism evidence="4 5">
    <name type="scientific">Pseudorhizobium endolithicum</name>
    <dbReference type="NCBI Taxonomy" id="1191678"/>
    <lineage>
        <taxon>Bacteria</taxon>
        <taxon>Pseudomonadati</taxon>
        <taxon>Pseudomonadota</taxon>
        <taxon>Alphaproteobacteria</taxon>
        <taxon>Hyphomicrobiales</taxon>
        <taxon>Rhizobiaceae</taxon>
        <taxon>Rhizobium/Agrobacterium group</taxon>
        <taxon>Pseudorhizobium</taxon>
    </lineage>
</organism>
<dbReference type="Gene3D" id="3.40.630.30">
    <property type="match status" value="1"/>
</dbReference>
<dbReference type="PROSITE" id="PS51186">
    <property type="entry name" value="GNAT"/>
    <property type="match status" value="1"/>
</dbReference>
<evidence type="ECO:0000256" key="2">
    <source>
        <dbReference type="ARBA" id="ARBA00023315"/>
    </source>
</evidence>
<dbReference type="InterPro" id="IPR050832">
    <property type="entry name" value="Bact_Acetyltransf"/>
</dbReference>
<dbReference type="Pfam" id="PF00583">
    <property type="entry name" value="Acetyltransf_1"/>
    <property type="match status" value="1"/>
</dbReference>
<dbReference type="InterPro" id="IPR016181">
    <property type="entry name" value="Acyl_CoA_acyltransferase"/>
</dbReference>
<evidence type="ECO:0000313" key="4">
    <source>
        <dbReference type="EMBL" id="CAD7051444.1"/>
    </source>
</evidence>
<dbReference type="CDD" id="cd04301">
    <property type="entry name" value="NAT_SF"/>
    <property type="match status" value="1"/>
</dbReference>
<name>A0ABN7JW79_9HYPH</name>
<evidence type="ECO:0000313" key="5">
    <source>
        <dbReference type="Proteomes" id="UP000606921"/>
    </source>
</evidence>
<dbReference type="SUPFAM" id="SSF55729">
    <property type="entry name" value="Acyl-CoA N-acyltransferases (Nat)"/>
    <property type="match status" value="1"/>
</dbReference>
<dbReference type="RefSeq" id="WP_142522066.1">
    <property type="nucleotide sequence ID" value="NZ_CABFWF030000015.1"/>
</dbReference>
<gene>
    <name evidence="4" type="ORF">REJC140_01727</name>
</gene>
<dbReference type="InterPro" id="IPR000182">
    <property type="entry name" value="GNAT_dom"/>
</dbReference>
<dbReference type="PANTHER" id="PTHR43877">
    <property type="entry name" value="AMINOALKYLPHOSPHONATE N-ACETYLTRANSFERASE-RELATED-RELATED"/>
    <property type="match status" value="1"/>
</dbReference>
<feature type="domain" description="N-acetyltransferase" evidence="3">
    <location>
        <begin position="7"/>
        <end position="151"/>
    </location>
</feature>
<sequence>MANKATVTVRAAGPKDEAAWRRLWADYLTFYELTLDPAITDATWAKAMSDGSAIFMRVAELDGEVVGFTMSLTHEGTWITSLDCYLEDLFVDETARGRGVGRALLDDLVTLCRQNGWSRLYWHTAEDNAAARRLYDSYVETDNHIRYRIEF</sequence>
<keyword evidence="1" id="KW-0808">Transferase</keyword>